<proteinExistence type="predicted"/>
<evidence type="ECO:0000313" key="1">
    <source>
        <dbReference type="EMBL" id="DAF45777.1"/>
    </source>
</evidence>
<dbReference type="Pfam" id="PF20765">
    <property type="entry name" value="Phage_tail_terminator_8"/>
    <property type="match status" value="1"/>
</dbReference>
<accession>A0A8S5S4A8</accession>
<protein>
    <submittedName>
        <fullName evidence="1">Tail completion protein</fullName>
    </submittedName>
</protein>
<dbReference type="InterPro" id="IPR049254">
    <property type="entry name" value="Phage_tail_terminator"/>
</dbReference>
<name>A0A8S5S4A8_9CAUD</name>
<sequence length="150" mass="17787">MIYYADILRSINALLGEVYPAIIRYGNETVDKAVPPYFFTELVPLKSTRETKSLLQRKCSIKITYVQRVVNQADNLEKQEQIFRALGMQQRFLDREQNLYRSLLIRDFGFAYIGEHNNILQMEFSLAWREDMTETDREETIRKVEAVIQR</sequence>
<organism evidence="1">
    <name type="scientific">Siphoviridae sp. ctmP938</name>
    <dbReference type="NCBI Taxonomy" id="2827933"/>
    <lineage>
        <taxon>Viruses</taxon>
        <taxon>Duplodnaviria</taxon>
        <taxon>Heunggongvirae</taxon>
        <taxon>Uroviricota</taxon>
        <taxon>Caudoviricetes</taxon>
    </lineage>
</organism>
<dbReference type="EMBL" id="BK032519">
    <property type="protein sequence ID" value="DAF45777.1"/>
    <property type="molecule type" value="Genomic_DNA"/>
</dbReference>
<reference evidence="1" key="1">
    <citation type="journal article" date="2021" name="Proc. Natl. Acad. Sci. U.S.A.">
        <title>A Catalog of Tens of Thousands of Viruses from Human Metagenomes Reveals Hidden Associations with Chronic Diseases.</title>
        <authorList>
            <person name="Tisza M.J."/>
            <person name="Buck C.B."/>
        </authorList>
    </citation>
    <scope>NUCLEOTIDE SEQUENCE</scope>
    <source>
        <strain evidence="1">CtmP938</strain>
    </source>
</reference>